<organism evidence="1 2">
    <name type="scientific">Halomonas caseinilytica</name>
    <dbReference type="NCBI Taxonomy" id="438744"/>
    <lineage>
        <taxon>Bacteria</taxon>
        <taxon>Pseudomonadati</taxon>
        <taxon>Pseudomonadota</taxon>
        <taxon>Gammaproteobacteria</taxon>
        <taxon>Oceanospirillales</taxon>
        <taxon>Halomonadaceae</taxon>
        <taxon>Halomonas</taxon>
    </lineage>
</organism>
<sequence length="68" mass="8087">MQQAIIGYHRDEEGHWVAELACGHDQHVRHQPPWTERPWVLTEHGRRSRLGLALTCRKCERGEPRDRH</sequence>
<evidence type="ECO:0000313" key="1">
    <source>
        <dbReference type="EMBL" id="SHK19634.1"/>
    </source>
</evidence>
<protein>
    <recommendedName>
        <fullName evidence="3">DUF3565 domain-containing protein</fullName>
    </recommendedName>
</protein>
<reference evidence="2" key="1">
    <citation type="submission" date="2016-11" db="EMBL/GenBank/DDBJ databases">
        <authorList>
            <person name="Varghese N."/>
            <person name="Submissions S."/>
        </authorList>
    </citation>
    <scope>NUCLEOTIDE SEQUENCE [LARGE SCALE GENOMIC DNA]</scope>
    <source>
        <strain evidence="2">ALO Sharm</strain>
    </source>
</reference>
<dbReference type="OrthoDB" id="9799128at2"/>
<dbReference type="Proteomes" id="UP000184248">
    <property type="component" value="Unassembled WGS sequence"/>
</dbReference>
<gene>
    <name evidence="1" type="ORF">SAMN05192556_10214</name>
</gene>
<dbReference type="InterPro" id="IPR021948">
    <property type="entry name" value="DUF3565"/>
</dbReference>
<evidence type="ECO:0008006" key="3">
    <source>
        <dbReference type="Google" id="ProtNLM"/>
    </source>
</evidence>
<dbReference type="RefSeq" id="WP_064699751.1">
    <property type="nucleotide sequence ID" value="NZ_BDEO01000007.1"/>
</dbReference>
<proteinExistence type="predicted"/>
<keyword evidence="2" id="KW-1185">Reference proteome</keyword>
<name>A0A1M6QH50_9GAMM</name>
<dbReference type="EMBL" id="FRAL01000002">
    <property type="protein sequence ID" value="SHK19634.1"/>
    <property type="molecule type" value="Genomic_DNA"/>
</dbReference>
<dbReference type="Pfam" id="PF12088">
    <property type="entry name" value="DUF3565"/>
    <property type="match status" value="1"/>
</dbReference>
<accession>A0A1M6QH50</accession>
<evidence type="ECO:0000313" key="2">
    <source>
        <dbReference type="Proteomes" id="UP000184248"/>
    </source>
</evidence>
<dbReference type="AlphaFoldDB" id="A0A1M6QH50"/>